<reference evidence="7" key="1">
    <citation type="journal article" date="2019" name="Int. J. Syst. Evol. Microbiol.">
        <title>The Global Catalogue of Microorganisms (GCM) 10K type strain sequencing project: providing services to taxonomists for standard genome sequencing and annotation.</title>
        <authorList>
            <consortium name="The Broad Institute Genomics Platform"/>
            <consortium name="The Broad Institute Genome Sequencing Center for Infectious Disease"/>
            <person name="Wu L."/>
            <person name="Ma J."/>
        </authorList>
    </citation>
    <scope>NUCLEOTIDE SEQUENCE [LARGE SCALE GENOMIC DNA]</scope>
    <source>
        <strain evidence="7">KCTC 23299</strain>
    </source>
</reference>
<evidence type="ECO:0000313" key="6">
    <source>
        <dbReference type="EMBL" id="MFD2920290.1"/>
    </source>
</evidence>
<proteinExistence type="predicted"/>
<dbReference type="PRINTS" id="PR00038">
    <property type="entry name" value="HTHLUXR"/>
</dbReference>
<dbReference type="PROSITE" id="PS50110">
    <property type="entry name" value="RESPONSE_REGULATORY"/>
    <property type="match status" value="1"/>
</dbReference>
<keyword evidence="7" id="KW-1185">Reference proteome</keyword>
<dbReference type="PROSITE" id="PS00622">
    <property type="entry name" value="HTH_LUXR_1"/>
    <property type="match status" value="1"/>
</dbReference>
<dbReference type="InterPro" id="IPR016032">
    <property type="entry name" value="Sig_transdc_resp-reg_C-effctor"/>
</dbReference>
<dbReference type="InterPro" id="IPR001789">
    <property type="entry name" value="Sig_transdc_resp-reg_receiver"/>
</dbReference>
<organism evidence="6 7">
    <name type="scientific">Terrimonas rubra</name>
    <dbReference type="NCBI Taxonomy" id="1035890"/>
    <lineage>
        <taxon>Bacteria</taxon>
        <taxon>Pseudomonadati</taxon>
        <taxon>Bacteroidota</taxon>
        <taxon>Chitinophagia</taxon>
        <taxon>Chitinophagales</taxon>
        <taxon>Chitinophagaceae</taxon>
        <taxon>Terrimonas</taxon>
    </lineage>
</organism>
<dbReference type="PROSITE" id="PS50043">
    <property type="entry name" value="HTH_LUXR_2"/>
    <property type="match status" value="1"/>
</dbReference>
<dbReference type="InterPro" id="IPR000792">
    <property type="entry name" value="Tscrpt_reg_LuxR_C"/>
</dbReference>
<dbReference type="Pfam" id="PF00196">
    <property type="entry name" value="GerE"/>
    <property type="match status" value="1"/>
</dbReference>
<dbReference type="SUPFAM" id="SSF52172">
    <property type="entry name" value="CheY-like"/>
    <property type="match status" value="1"/>
</dbReference>
<evidence type="ECO:0000256" key="2">
    <source>
        <dbReference type="ARBA" id="ARBA00023125"/>
    </source>
</evidence>
<dbReference type="CDD" id="cd17535">
    <property type="entry name" value="REC_NarL-like"/>
    <property type="match status" value="1"/>
</dbReference>
<dbReference type="SMART" id="SM00421">
    <property type="entry name" value="HTH_LUXR"/>
    <property type="match status" value="1"/>
</dbReference>
<dbReference type="Proteomes" id="UP001597511">
    <property type="component" value="Unassembled WGS sequence"/>
</dbReference>
<accession>A0ABW6A755</accession>
<evidence type="ECO:0000259" key="4">
    <source>
        <dbReference type="PROSITE" id="PS50043"/>
    </source>
</evidence>
<feature type="domain" description="Response regulatory" evidence="5">
    <location>
        <begin position="6"/>
        <end position="126"/>
    </location>
</feature>
<evidence type="ECO:0000256" key="1">
    <source>
        <dbReference type="ARBA" id="ARBA00022553"/>
    </source>
</evidence>
<dbReference type="SMART" id="SM00448">
    <property type="entry name" value="REC"/>
    <property type="match status" value="1"/>
</dbReference>
<dbReference type="InterPro" id="IPR058245">
    <property type="entry name" value="NreC/VraR/RcsB-like_REC"/>
</dbReference>
<dbReference type="PANTHER" id="PTHR43214:SF37">
    <property type="entry name" value="TRANSCRIPTIONAL REGULATORY PROTEIN YDFI"/>
    <property type="match status" value="1"/>
</dbReference>
<comment type="caution">
    <text evidence="6">The sequence shown here is derived from an EMBL/GenBank/DDBJ whole genome shotgun (WGS) entry which is preliminary data.</text>
</comment>
<dbReference type="InterPro" id="IPR011006">
    <property type="entry name" value="CheY-like_superfamily"/>
</dbReference>
<dbReference type="Pfam" id="PF00072">
    <property type="entry name" value="Response_reg"/>
    <property type="match status" value="1"/>
</dbReference>
<feature type="domain" description="HTH luxR-type" evidence="4">
    <location>
        <begin position="161"/>
        <end position="226"/>
    </location>
</feature>
<keyword evidence="2" id="KW-0238">DNA-binding</keyword>
<dbReference type="InterPro" id="IPR039420">
    <property type="entry name" value="WalR-like"/>
</dbReference>
<dbReference type="EMBL" id="JBHUOZ010000003">
    <property type="protein sequence ID" value="MFD2920290.1"/>
    <property type="molecule type" value="Genomic_DNA"/>
</dbReference>
<dbReference type="CDD" id="cd06170">
    <property type="entry name" value="LuxR_C_like"/>
    <property type="match status" value="1"/>
</dbReference>
<dbReference type="SUPFAM" id="SSF46894">
    <property type="entry name" value="C-terminal effector domain of the bipartite response regulators"/>
    <property type="match status" value="1"/>
</dbReference>
<gene>
    <name evidence="6" type="ORF">ACFS6H_11250</name>
</gene>
<evidence type="ECO:0000259" key="5">
    <source>
        <dbReference type="PROSITE" id="PS50110"/>
    </source>
</evidence>
<feature type="modified residue" description="4-aspartylphosphate" evidence="3">
    <location>
        <position position="61"/>
    </location>
</feature>
<sequence>MATNFTIAFVDDNKVNRNTFLQKVKLLPDFTLLFTAENGHQCLEELRGLPHHKIPQVIFMDLEMPEMDGVETIRLAKALYPSTHYIVLTVFDDDEKIFEAIKAGASGYLLKHEPAQVLYESVVNVIEFGGAPMSPAIARKSLQLLGRAQQLDNHTESGQTKNALPQVITQREKEILQHMVNGWDAKHIASVVDLSVLTVRKHIANIYDKLHINSKAQAISLAHQQKWFDK</sequence>
<name>A0ABW6A755_9BACT</name>
<dbReference type="Gene3D" id="3.40.50.2300">
    <property type="match status" value="1"/>
</dbReference>
<protein>
    <submittedName>
        <fullName evidence="6">Response regulator</fullName>
    </submittedName>
</protein>
<keyword evidence="1 3" id="KW-0597">Phosphoprotein</keyword>
<dbReference type="RefSeq" id="WP_386098373.1">
    <property type="nucleotide sequence ID" value="NZ_JBHUOZ010000003.1"/>
</dbReference>
<evidence type="ECO:0000313" key="7">
    <source>
        <dbReference type="Proteomes" id="UP001597511"/>
    </source>
</evidence>
<evidence type="ECO:0000256" key="3">
    <source>
        <dbReference type="PROSITE-ProRule" id="PRU00169"/>
    </source>
</evidence>
<dbReference type="PANTHER" id="PTHR43214">
    <property type="entry name" value="TWO-COMPONENT RESPONSE REGULATOR"/>
    <property type="match status" value="1"/>
</dbReference>